<evidence type="ECO:0000313" key="2">
    <source>
        <dbReference type="Proteomes" id="UP000017820"/>
    </source>
</evidence>
<proteinExistence type="predicted"/>
<evidence type="ECO:0000313" key="1">
    <source>
        <dbReference type="EMBL" id="ESP91512.1"/>
    </source>
</evidence>
<protein>
    <submittedName>
        <fullName evidence="1">Uncharacterized protein</fullName>
    </submittedName>
</protein>
<reference evidence="1 2" key="1">
    <citation type="submission" date="2013-07" db="EMBL/GenBank/DDBJ databases">
        <title>Draft genome sequence of Pseudoalteromonas luteoviolacea 2ta16.</title>
        <authorList>
            <person name="Allen E.E."/>
            <person name="Azam F."/>
            <person name="Podell S."/>
        </authorList>
    </citation>
    <scope>NUCLEOTIDE SEQUENCE [LARGE SCALE GENOMIC DNA]</scope>
    <source>
        <strain evidence="1 2">2ta16</strain>
    </source>
</reference>
<organism evidence="1 2">
    <name type="scientific">Pseudoalteromonas luteoviolacea (strain 2ta16)</name>
    <dbReference type="NCBI Taxonomy" id="1353533"/>
    <lineage>
        <taxon>Bacteria</taxon>
        <taxon>Pseudomonadati</taxon>
        <taxon>Pseudomonadota</taxon>
        <taxon>Gammaproteobacteria</taxon>
        <taxon>Alteromonadales</taxon>
        <taxon>Pseudoalteromonadaceae</taxon>
        <taxon>Pseudoalteromonas</taxon>
    </lineage>
</organism>
<dbReference type="EMBL" id="AUSV01000113">
    <property type="protein sequence ID" value="ESP91512.1"/>
    <property type="molecule type" value="Genomic_DNA"/>
</dbReference>
<sequence>MVGKNMVGKNMVGKNMVGKNMVGQSQTYYSNLGQLKANRCHAIPD</sequence>
<name>V4J8E6_PSEL2</name>
<gene>
    <name evidence="1" type="ORF">PL2TA16_00311</name>
</gene>
<dbReference type="Proteomes" id="UP000017820">
    <property type="component" value="Unassembled WGS sequence"/>
</dbReference>
<accession>V4J8E6</accession>
<comment type="caution">
    <text evidence="1">The sequence shown here is derived from an EMBL/GenBank/DDBJ whole genome shotgun (WGS) entry which is preliminary data.</text>
</comment>
<dbReference type="AlphaFoldDB" id="V4J8E6"/>